<evidence type="ECO:0000256" key="4">
    <source>
        <dbReference type="ARBA" id="ARBA00022840"/>
    </source>
</evidence>
<dbReference type="AlphaFoldDB" id="A0A2S5A0G9"/>
<keyword evidence="2 8" id="KW-0812">Transmembrane</keyword>
<feature type="transmembrane region" description="Helical" evidence="8">
    <location>
        <begin position="806"/>
        <end position="827"/>
    </location>
</feature>
<dbReference type="InterPro" id="IPR023214">
    <property type="entry name" value="HAD_sf"/>
</dbReference>
<dbReference type="PROSITE" id="PS00154">
    <property type="entry name" value="ATPASE_E1_E2"/>
    <property type="match status" value="1"/>
</dbReference>
<organism evidence="12 13">
    <name type="scientific">Solitalea longa</name>
    <dbReference type="NCBI Taxonomy" id="2079460"/>
    <lineage>
        <taxon>Bacteria</taxon>
        <taxon>Pseudomonadati</taxon>
        <taxon>Bacteroidota</taxon>
        <taxon>Sphingobacteriia</taxon>
        <taxon>Sphingobacteriales</taxon>
        <taxon>Sphingobacteriaceae</taxon>
        <taxon>Solitalea</taxon>
    </lineage>
</organism>
<dbReference type="SFLD" id="SFLDS00003">
    <property type="entry name" value="Haloacid_Dehalogenase"/>
    <property type="match status" value="1"/>
</dbReference>
<keyword evidence="4" id="KW-0067">ATP-binding</keyword>
<dbReference type="EMBL" id="PQVF01000008">
    <property type="protein sequence ID" value="POY36088.1"/>
    <property type="molecule type" value="Genomic_DNA"/>
</dbReference>
<dbReference type="SUPFAM" id="SSF81653">
    <property type="entry name" value="Calcium ATPase, transduction domain A"/>
    <property type="match status" value="1"/>
</dbReference>
<accession>A0A2S5A0G9</accession>
<evidence type="ECO:0000256" key="6">
    <source>
        <dbReference type="ARBA" id="ARBA00022989"/>
    </source>
</evidence>
<gene>
    <name evidence="12" type="ORF">C3K47_12885</name>
</gene>
<protein>
    <submittedName>
        <fullName evidence="12">Haloacid dehalogenase</fullName>
    </submittedName>
</protein>
<evidence type="ECO:0000256" key="2">
    <source>
        <dbReference type="ARBA" id="ARBA00022692"/>
    </source>
</evidence>
<evidence type="ECO:0000256" key="1">
    <source>
        <dbReference type="ARBA" id="ARBA00004141"/>
    </source>
</evidence>
<reference evidence="12 13" key="1">
    <citation type="submission" date="2018-01" db="EMBL/GenBank/DDBJ databases">
        <authorList>
            <person name="Gaut B.S."/>
            <person name="Morton B.R."/>
            <person name="Clegg M.T."/>
            <person name="Duvall M.R."/>
        </authorList>
    </citation>
    <scope>NUCLEOTIDE SEQUENCE [LARGE SCALE GENOMIC DNA]</scope>
    <source>
        <strain evidence="12 13">HR-AV</strain>
    </source>
</reference>
<keyword evidence="5" id="KW-1278">Translocase</keyword>
<dbReference type="GO" id="GO:0016020">
    <property type="term" value="C:membrane"/>
    <property type="evidence" value="ECO:0007669"/>
    <property type="project" value="UniProtKB-SubCell"/>
</dbReference>
<feature type="domain" description="Cation-transporting P-type ATPase C-terminal" evidence="10">
    <location>
        <begin position="655"/>
        <end position="826"/>
    </location>
</feature>
<dbReference type="SUPFAM" id="SSF81665">
    <property type="entry name" value="Calcium ATPase, transmembrane domain M"/>
    <property type="match status" value="1"/>
</dbReference>
<feature type="transmembrane region" description="Helical" evidence="8">
    <location>
        <begin position="699"/>
        <end position="723"/>
    </location>
</feature>
<dbReference type="Gene3D" id="3.40.1110.10">
    <property type="entry name" value="Calcium-transporting ATPase, cytoplasmic domain N"/>
    <property type="match status" value="2"/>
</dbReference>
<evidence type="ECO:0000259" key="11">
    <source>
        <dbReference type="Pfam" id="PF00690"/>
    </source>
</evidence>
<evidence type="ECO:0000313" key="12">
    <source>
        <dbReference type="EMBL" id="POY36088.1"/>
    </source>
</evidence>
<dbReference type="InterPro" id="IPR036412">
    <property type="entry name" value="HAD-like_sf"/>
</dbReference>
<dbReference type="Proteomes" id="UP000236893">
    <property type="component" value="Unassembled WGS sequence"/>
</dbReference>
<dbReference type="Gene3D" id="2.70.150.10">
    <property type="entry name" value="Calcium-transporting ATPase, cytoplasmic transduction domain A"/>
    <property type="match status" value="1"/>
</dbReference>
<evidence type="ECO:0000256" key="8">
    <source>
        <dbReference type="SAM" id="Phobius"/>
    </source>
</evidence>
<evidence type="ECO:0000259" key="9">
    <source>
        <dbReference type="Pfam" id="PF00122"/>
    </source>
</evidence>
<dbReference type="SUPFAM" id="SSF81660">
    <property type="entry name" value="Metal cation-transporting ATPase, ATP-binding domain N"/>
    <property type="match status" value="1"/>
</dbReference>
<keyword evidence="3" id="KW-0547">Nucleotide-binding</keyword>
<keyword evidence="7 8" id="KW-0472">Membrane</keyword>
<comment type="caution">
    <text evidence="12">The sequence shown here is derived from an EMBL/GenBank/DDBJ whole genome shotgun (WGS) entry which is preliminary data.</text>
</comment>
<dbReference type="PRINTS" id="PR00120">
    <property type="entry name" value="HATPASE"/>
</dbReference>
<evidence type="ECO:0000256" key="7">
    <source>
        <dbReference type="ARBA" id="ARBA00023136"/>
    </source>
</evidence>
<dbReference type="SUPFAM" id="SSF56784">
    <property type="entry name" value="HAD-like"/>
    <property type="match status" value="1"/>
</dbReference>
<dbReference type="InterPro" id="IPR059000">
    <property type="entry name" value="ATPase_P-type_domA"/>
</dbReference>
<sequence length="837" mass="93450">MHQVPFPESGLTNDEVINARKQYGSNVIEHKESSGFFMALKDAVLEPMFLILTAAAVLYFIMNEPQEGFFLLAAIVMVLTISIWQDYKSRNALNALKKLTGNKASVIRNGNRITIDPEEIVIGDLLVSEEGDLIAADADIIQSNDFSVNESILTGESFSVQKNAEDGNKQLFQGTTVVSGLAIGRVNAIGLNTQLGKIGRSIAAIKTEYSPLQKQIQNFVKKMAIAGLIVFILVCLVNYLNGYNWVESLLKGLTLAMSVLPEEIPVAFTTFMAIGAWRLMNMGIVVKQTQTVETLGSATVICTDKTGTITENRMELARVYSFDAKKVFLENQFDDPEAIRVITVAMWASEPIPFDPMEKSLHSIYQKYTTTDVRSQFSMYYEYPLSGKPPMMTHIFESNDRQRIVAAKGAVESIITYSDLTEKEREEIKRMARGLSAQGYRVLAVAENDFKGEDFPATQQELSFTFIGLVAFFDPPKDNIKQTFENFYHAGINVKIITGDNAETTGAIARLAGFKGIENSLNGNELMQLDDAELKCRVKTTNLFTRMFPEAKLKIIKALKANGEIVAMTGDGVNDGPALKASHIGIAMGKRGTEIAKKASSLILADDDLSKMVDAVAMGRKIYSNLKKAIQYIISIHIPIILAVSLPLFLGWKFPNIFSPVHVIFMELIMGPTCSIIYENEPIEKNLMVQKPRKMAETFLSMRELSISIFQGLMITAGVLYLYQFCVTNNFTEDLTRTLVFTTLIFSNVFLTLANRSFYYSFVYTFRYKNNLIPIVIAITLLLLFLLLNVPYLLHLFNFEKPSLLLTGKCCLVGLLTIVPFELYKLAKRIKILSKRS</sequence>
<dbReference type="Gene3D" id="1.20.1110.10">
    <property type="entry name" value="Calcium-transporting ATPase, transmembrane domain"/>
    <property type="match status" value="2"/>
</dbReference>
<feature type="transmembrane region" description="Helical" evidence="8">
    <location>
        <begin position="775"/>
        <end position="794"/>
    </location>
</feature>
<feature type="transmembrane region" description="Helical" evidence="8">
    <location>
        <begin position="264"/>
        <end position="280"/>
    </location>
</feature>
<comment type="subcellular location">
    <subcellularLocation>
        <location evidence="1">Membrane</location>
        <topology evidence="1">Multi-pass membrane protein</topology>
    </subcellularLocation>
</comment>
<keyword evidence="13" id="KW-1185">Reference proteome</keyword>
<keyword evidence="6 8" id="KW-1133">Transmembrane helix</keyword>
<dbReference type="Pfam" id="PF00690">
    <property type="entry name" value="Cation_ATPase_N"/>
    <property type="match status" value="1"/>
</dbReference>
<dbReference type="PRINTS" id="PR00119">
    <property type="entry name" value="CATATPASE"/>
</dbReference>
<feature type="transmembrane region" description="Helical" evidence="8">
    <location>
        <begin position="735"/>
        <end position="754"/>
    </location>
</feature>
<feature type="domain" description="P-type ATPase A" evidence="9">
    <location>
        <begin position="99"/>
        <end position="202"/>
    </location>
</feature>
<dbReference type="InterPro" id="IPR001757">
    <property type="entry name" value="P_typ_ATPase"/>
</dbReference>
<dbReference type="NCBIfam" id="TIGR01494">
    <property type="entry name" value="ATPase_P-type"/>
    <property type="match status" value="2"/>
</dbReference>
<dbReference type="InterPro" id="IPR018303">
    <property type="entry name" value="ATPase_P-typ_P_site"/>
</dbReference>
<dbReference type="SFLD" id="SFLDG00002">
    <property type="entry name" value="C1.7:_P-type_atpase_like"/>
    <property type="match status" value="1"/>
</dbReference>
<evidence type="ECO:0000256" key="3">
    <source>
        <dbReference type="ARBA" id="ARBA00022741"/>
    </source>
</evidence>
<evidence type="ECO:0000313" key="13">
    <source>
        <dbReference type="Proteomes" id="UP000236893"/>
    </source>
</evidence>
<evidence type="ECO:0000256" key="5">
    <source>
        <dbReference type="ARBA" id="ARBA00022967"/>
    </source>
</evidence>
<dbReference type="InterPro" id="IPR023298">
    <property type="entry name" value="ATPase_P-typ_TM_dom_sf"/>
</dbReference>
<feature type="transmembrane region" description="Helical" evidence="8">
    <location>
        <begin position="657"/>
        <end position="678"/>
    </location>
</feature>
<dbReference type="InterPro" id="IPR044492">
    <property type="entry name" value="P_typ_ATPase_HD_dom"/>
</dbReference>
<feature type="transmembrane region" description="Helical" evidence="8">
    <location>
        <begin position="68"/>
        <end position="87"/>
    </location>
</feature>
<dbReference type="InterPro" id="IPR008250">
    <property type="entry name" value="ATPase_P-typ_transduc_dom_A_sf"/>
</dbReference>
<dbReference type="GO" id="GO:0016887">
    <property type="term" value="F:ATP hydrolysis activity"/>
    <property type="evidence" value="ECO:0007669"/>
    <property type="project" value="InterPro"/>
</dbReference>
<dbReference type="SFLD" id="SFLDF00027">
    <property type="entry name" value="p-type_atpase"/>
    <property type="match status" value="1"/>
</dbReference>
<dbReference type="Gene3D" id="3.40.50.1000">
    <property type="entry name" value="HAD superfamily/HAD-like"/>
    <property type="match status" value="2"/>
</dbReference>
<name>A0A2S5A0G9_9SPHI</name>
<proteinExistence type="predicted"/>
<dbReference type="InterPro" id="IPR023299">
    <property type="entry name" value="ATPase_P-typ_cyto_dom_N"/>
</dbReference>
<dbReference type="Pfam" id="PF00689">
    <property type="entry name" value="Cation_ATPase_C"/>
    <property type="match status" value="1"/>
</dbReference>
<dbReference type="InterPro" id="IPR004014">
    <property type="entry name" value="ATPase_P-typ_cation-transptr_N"/>
</dbReference>
<feature type="domain" description="Cation-transporting P-type ATPase N-terminal" evidence="11">
    <location>
        <begin position="7"/>
        <end position="58"/>
    </location>
</feature>
<dbReference type="Pfam" id="PF00702">
    <property type="entry name" value="Hydrolase"/>
    <property type="match status" value="1"/>
</dbReference>
<dbReference type="PANTHER" id="PTHR42861">
    <property type="entry name" value="CALCIUM-TRANSPORTING ATPASE"/>
    <property type="match status" value="1"/>
</dbReference>
<feature type="transmembrane region" description="Helical" evidence="8">
    <location>
        <begin position="223"/>
        <end position="244"/>
    </location>
</feature>
<dbReference type="OrthoDB" id="9770315at2"/>
<feature type="transmembrane region" description="Helical" evidence="8">
    <location>
        <begin position="629"/>
        <end position="651"/>
    </location>
</feature>
<dbReference type="GO" id="GO:0005524">
    <property type="term" value="F:ATP binding"/>
    <property type="evidence" value="ECO:0007669"/>
    <property type="project" value="UniProtKB-KW"/>
</dbReference>
<dbReference type="Pfam" id="PF00122">
    <property type="entry name" value="E1-E2_ATPase"/>
    <property type="match status" value="1"/>
</dbReference>
<feature type="transmembrane region" description="Helical" evidence="8">
    <location>
        <begin position="43"/>
        <end position="62"/>
    </location>
</feature>
<dbReference type="RefSeq" id="WP_103789551.1">
    <property type="nucleotide sequence ID" value="NZ_PQVF01000008.1"/>
</dbReference>
<dbReference type="InterPro" id="IPR006068">
    <property type="entry name" value="ATPase_P-typ_cation-transptr_C"/>
</dbReference>
<evidence type="ECO:0000259" key="10">
    <source>
        <dbReference type="Pfam" id="PF00689"/>
    </source>
</evidence>